<dbReference type="CDD" id="cd00093">
    <property type="entry name" value="HTH_XRE"/>
    <property type="match status" value="1"/>
</dbReference>
<reference evidence="2" key="1">
    <citation type="journal article" date="2021" name="PeerJ">
        <title>Extensive microbial diversity within the chicken gut microbiome revealed by metagenomics and culture.</title>
        <authorList>
            <person name="Gilroy R."/>
            <person name="Ravi A."/>
            <person name="Getino M."/>
            <person name="Pursley I."/>
            <person name="Horton D.L."/>
            <person name="Alikhan N.F."/>
            <person name="Baker D."/>
            <person name="Gharbi K."/>
            <person name="Hall N."/>
            <person name="Watson M."/>
            <person name="Adriaenssens E.M."/>
            <person name="Foster-Nyarko E."/>
            <person name="Jarju S."/>
            <person name="Secka A."/>
            <person name="Antonio M."/>
            <person name="Oren A."/>
            <person name="Chaudhuri R.R."/>
            <person name="La Ragione R."/>
            <person name="Hildebrand F."/>
            <person name="Pallen M.J."/>
        </authorList>
    </citation>
    <scope>NUCLEOTIDE SEQUENCE</scope>
    <source>
        <strain evidence="2">CHK187-5294</strain>
    </source>
</reference>
<dbReference type="SMART" id="SM00530">
    <property type="entry name" value="HTH_XRE"/>
    <property type="match status" value="1"/>
</dbReference>
<evidence type="ECO:0000313" key="2">
    <source>
        <dbReference type="EMBL" id="HIZ03129.1"/>
    </source>
</evidence>
<protein>
    <submittedName>
        <fullName evidence="2">Helix-turn-helix domain-containing protein</fullName>
    </submittedName>
</protein>
<dbReference type="InterPro" id="IPR010982">
    <property type="entry name" value="Lambda_DNA-bd_dom_sf"/>
</dbReference>
<name>A0A9D2CYF5_9FIRM</name>
<accession>A0A9D2CYF5</accession>
<dbReference type="InterPro" id="IPR001387">
    <property type="entry name" value="Cro/C1-type_HTH"/>
</dbReference>
<dbReference type="Gene3D" id="1.10.260.40">
    <property type="entry name" value="lambda repressor-like DNA-binding domains"/>
    <property type="match status" value="1"/>
</dbReference>
<dbReference type="SUPFAM" id="SSF47413">
    <property type="entry name" value="lambda repressor-like DNA-binding domains"/>
    <property type="match status" value="1"/>
</dbReference>
<sequence length="65" mass="7259">MPYIDVLKQLMSEKNMSQQKLADALGVNQTTVSQWLLGRKKPGYDSILLLYEKFGVAPNDLFGVG</sequence>
<dbReference type="EMBL" id="DXCL01000015">
    <property type="protein sequence ID" value="HIZ03129.1"/>
    <property type="molecule type" value="Genomic_DNA"/>
</dbReference>
<organism evidence="2 3">
    <name type="scientific">Candidatus Borkfalkia avistercoris</name>
    <dbReference type="NCBI Taxonomy" id="2838504"/>
    <lineage>
        <taxon>Bacteria</taxon>
        <taxon>Bacillati</taxon>
        <taxon>Bacillota</taxon>
        <taxon>Clostridia</taxon>
        <taxon>Christensenellales</taxon>
        <taxon>Christensenellaceae</taxon>
        <taxon>Candidatus Borkfalkia</taxon>
    </lineage>
</organism>
<comment type="caution">
    <text evidence="2">The sequence shown here is derived from an EMBL/GenBank/DDBJ whole genome shotgun (WGS) entry which is preliminary data.</text>
</comment>
<dbReference type="PROSITE" id="PS50943">
    <property type="entry name" value="HTH_CROC1"/>
    <property type="match status" value="1"/>
</dbReference>
<dbReference type="Pfam" id="PF01381">
    <property type="entry name" value="HTH_3"/>
    <property type="match status" value="1"/>
</dbReference>
<dbReference type="AlphaFoldDB" id="A0A9D2CYF5"/>
<dbReference type="GO" id="GO:0003677">
    <property type="term" value="F:DNA binding"/>
    <property type="evidence" value="ECO:0007669"/>
    <property type="project" value="InterPro"/>
</dbReference>
<evidence type="ECO:0000259" key="1">
    <source>
        <dbReference type="PROSITE" id="PS50943"/>
    </source>
</evidence>
<feature type="domain" description="HTH cro/C1-type" evidence="1">
    <location>
        <begin position="7"/>
        <end position="61"/>
    </location>
</feature>
<evidence type="ECO:0000313" key="3">
    <source>
        <dbReference type="Proteomes" id="UP000824132"/>
    </source>
</evidence>
<proteinExistence type="predicted"/>
<reference evidence="2" key="2">
    <citation type="submission" date="2021-04" db="EMBL/GenBank/DDBJ databases">
        <authorList>
            <person name="Gilroy R."/>
        </authorList>
    </citation>
    <scope>NUCLEOTIDE SEQUENCE</scope>
    <source>
        <strain evidence="2">CHK187-5294</strain>
    </source>
</reference>
<gene>
    <name evidence="2" type="ORF">H9727_02475</name>
</gene>
<dbReference type="Proteomes" id="UP000824132">
    <property type="component" value="Unassembled WGS sequence"/>
</dbReference>